<protein>
    <recommendedName>
        <fullName evidence="8">Acetyl-CoA transporter</fullName>
    </recommendedName>
</protein>
<comment type="caution">
    <text evidence="6">The sequence shown here is derived from an EMBL/GenBank/DDBJ whole genome shotgun (WGS) entry which is preliminary data.</text>
</comment>
<feature type="transmembrane region" description="Helical" evidence="5">
    <location>
        <begin position="199"/>
        <end position="218"/>
    </location>
</feature>
<evidence type="ECO:0000256" key="4">
    <source>
        <dbReference type="ARBA" id="ARBA00023136"/>
    </source>
</evidence>
<evidence type="ECO:0000256" key="2">
    <source>
        <dbReference type="ARBA" id="ARBA00022692"/>
    </source>
</evidence>
<reference evidence="6" key="2">
    <citation type="submission" date="2021-01" db="EMBL/GenBank/DDBJ databases">
        <authorList>
            <person name="Schikora-Tamarit M.A."/>
        </authorList>
    </citation>
    <scope>NUCLEOTIDE SEQUENCE</scope>
    <source>
        <strain evidence="6">CBS2887</strain>
    </source>
</reference>
<dbReference type="FunFam" id="1.20.1250.20:FF:000289">
    <property type="entry name" value="Acetyl-coenzyme A transporter 1"/>
    <property type="match status" value="1"/>
</dbReference>
<evidence type="ECO:0000256" key="3">
    <source>
        <dbReference type="ARBA" id="ARBA00022989"/>
    </source>
</evidence>
<comment type="subcellular location">
    <subcellularLocation>
        <location evidence="1">Membrane</location>
        <topology evidence="1">Multi-pass membrane protein</topology>
    </subcellularLocation>
</comment>
<keyword evidence="3 5" id="KW-1133">Transmembrane helix</keyword>
<evidence type="ECO:0000256" key="1">
    <source>
        <dbReference type="ARBA" id="ARBA00004141"/>
    </source>
</evidence>
<organism evidence="6 7">
    <name type="scientific">Wickerhamomyces pijperi</name>
    <name type="common">Yeast</name>
    <name type="synonym">Pichia pijperi</name>
    <dbReference type="NCBI Taxonomy" id="599730"/>
    <lineage>
        <taxon>Eukaryota</taxon>
        <taxon>Fungi</taxon>
        <taxon>Dikarya</taxon>
        <taxon>Ascomycota</taxon>
        <taxon>Saccharomycotina</taxon>
        <taxon>Saccharomycetes</taxon>
        <taxon>Phaffomycetales</taxon>
        <taxon>Wickerhamomycetaceae</taxon>
        <taxon>Wickerhamomyces</taxon>
    </lineage>
</organism>
<feature type="transmembrane region" description="Helical" evidence="5">
    <location>
        <begin position="401"/>
        <end position="422"/>
    </location>
</feature>
<name>A0A9P8TG84_WICPI</name>
<reference evidence="6" key="1">
    <citation type="journal article" date="2021" name="Open Biol.">
        <title>Shared evolutionary footprints suggest mitochondrial oxidative damage underlies multiple complex I losses in fungi.</title>
        <authorList>
            <person name="Schikora-Tamarit M.A."/>
            <person name="Marcet-Houben M."/>
            <person name="Nosek J."/>
            <person name="Gabaldon T."/>
        </authorList>
    </citation>
    <scope>NUCLEOTIDE SEQUENCE</scope>
    <source>
        <strain evidence="6">CBS2887</strain>
    </source>
</reference>
<feature type="transmembrane region" description="Helical" evidence="5">
    <location>
        <begin position="128"/>
        <end position="150"/>
    </location>
</feature>
<feature type="transmembrane region" description="Helical" evidence="5">
    <location>
        <begin position="58"/>
        <end position="83"/>
    </location>
</feature>
<dbReference type="Pfam" id="PF13000">
    <property type="entry name" value="Acatn"/>
    <property type="match status" value="1"/>
</dbReference>
<dbReference type="EMBL" id="JAEUBG010005177">
    <property type="protein sequence ID" value="KAH3677256.1"/>
    <property type="molecule type" value="Genomic_DNA"/>
</dbReference>
<keyword evidence="4 5" id="KW-0472">Membrane</keyword>
<sequence length="546" mass="61408">MSDSSNIELLPIHNRKSRSISPNTSREMDESLLNSQGPNPVPLSANANTLPIQDRPQFIVLVILYLLQGIPVGLAFGSVPFLLKSKLSYSQVAFFTLASYPYSLKLLWSPVVDALYFDSVGRRRSWIIPIQLFSGIMLITLGSCMDQLLLEPEENLTKITTIFFILVLSCATQDIAVDGWALTVLSPSALSYASTAQTIGLNTGYFLSFTIFLAFNSVDFSNKYLRSTPLDYPSVTLNQYLVFWGVGFIVVTVGVILFTKEEPSHLKKRVKSKAELLTTENRQSHFKSLVTVYKTMFQVLKLSNVQQFILIHLISKIGFQANEGATNLKLLEKGFKREDLAITVLIDFPFEIIFGYYVAKWSSGKNSLQPWLYAYLGRLLSAFLAMAIVYMFPKSGEVTPLYFVSVILQHLLGSFMSTIQFVSINAFHTRIADPTIGGTYMTTLNTLSNLGGQWPRFIVLNLIDILTISFCNFDSAAVKKEQYLCKTEDCKKICLSENGLLNITRDGYYYTNTLCIAIGLVLYFGFIQRKVLHLQSLSTSQWRVHE</sequence>
<dbReference type="PANTHER" id="PTHR12778">
    <property type="entry name" value="SOLUTE CARRIER FAMILY 33 ACETYL-COA TRANSPORTER -RELATED"/>
    <property type="match status" value="1"/>
</dbReference>
<dbReference type="OrthoDB" id="6415790at2759"/>
<feature type="transmembrane region" description="Helical" evidence="5">
    <location>
        <begin position="162"/>
        <end position="187"/>
    </location>
</feature>
<evidence type="ECO:0008006" key="8">
    <source>
        <dbReference type="Google" id="ProtNLM"/>
    </source>
</evidence>
<dbReference type="GO" id="GO:0035348">
    <property type="term" value="P:acetyl-CoA transmembrane transport"/>
    <property type="evidence" value="ECO:0007669"/>
    <property type="project" value="InterPro"/>
</dbReference>
<gene>
    <name evidence="6" type="ORF">WICPIJ_009008</name>
</gene>
<feature type="transmembrane region" description="Helical" evidence="5">
    <location>
        <begin position="89"/>
        <end position="108"/>
    </location>
</feature>
<accession>A0A9P8TG84</accession>
<keyword evidence="2 5" id="KW-0812">Transmembrane</keyword>
<evidence type="ECO:0000313" key="7">
    <source>
        <dbReference type="Proteomes" id="UP000774326"/>
    </source>
</evidence>
<dbReference type="PANTHER" id="PTHR12778:SF9">
    <property type="entry name" value="ACETYL-COENZYME A TRANSPORTER 1"/>
    <property type="match status" value="1"/>
</dbReference>
<evidence type="ECO:0000256" key="5">
    <source>
        <dbReference type="SAM" id="Phobius"/>
    </source>
</evidence>
<proteinExistence type="predicted"/>
<dbReference type="GO" id="GO:0008521">
    <property type="term" value="F:acetyl-CoA transmembrane transporter activity"/>
    <property type="evidence" value="ECO:0007669"/>
    <property type="project" value="InterPro"/>
</dbReference>
<dbReference type="GO" id="GO:0016020">
    <property type="term" value="C:membrane"/>
    <property type="evidence" value="ECO:0007669"/>
    <property type="project" value="UniProtKB-SubCell"/>
</dbReference>
<dbReference type="AlphaFoldDB" id="A0A9P8TG84"/>
<dbReference type="SUPFAM" id="SSF103473">
    <property type="entry name" value="MFS general substrate transporter"/>
    <property type="match status" value="1"/>
</dbReference>
<dbReference type="InterPro" id="IPR024371">
    <property type="entry name" value="AcetylCoA_trans_1-like"/>
</dbReference>
<dbReference type="Proteomes" id="UP000774326">
    <property type="component" value="Unassembled WGS sequence"/>
</dbReference>
<feature type="transmembrane region" description="Helical" evidence="5">
    <location>
        <begin position="340"/>
        <end position="359"/>
    </location>
</feature>
<dbReference type="InterPro" id="IPR004752">
    <property type="entry name" value="AmpG_permease/AT-1"/>
</dbReference>
<dbReference type="InterPro" id="IPR036259">
    <property type="entry name" value="MFS_trans_sf"/>
</dbReference>
<feature type="transmembrane region" description="Helical" evidence="5">
    <location>
        <begin position="238"/>
        <end position="259"/>
    </location>
</feature>
<keyword evidence="7" id="KW-1185">Reference proteome</keyword>
<evidence type="ECO:0000313" key="6">
    <source>
        <dbReference type="EMBL" id="KAH3677256.1"/>
    </source>
</evidence>
<feature type="transmembrane region" description="Helical" evidence="5">
    <location>
        <begin position="507"/>
        <end position="526"/>
    </location>
</feature>
<feature type="transmembrane region" description="Helical" evidence="5">
    <location>
        <begin position="371"/>
        <end position="392"/>
    </location>
</feature>